<dbReference type="CDD" id="cd06661">
    <property type="entry name" value="GGCT_like"/>
    <property type="match status" value="1"/>
</dbReference>
<evidence type="ECO:0000256" key="3">
    <source>
        <dbReference type="ARBA" id="ARBA00030602"/>
    </source>
</evidence>
<dbReference type="InterPro" id="IPR045038">
    <property type="entry name" value="AIG2-like"/>
</dbReference>
<keyword evidence="6" id="KW-1185">Reference proteome</keyword>
<gene>
    <name evidence="5" type="ORF">PV04_04836</name>
</gene>
<sequence length="335" mass="37612">MDTLAELEFMASNALLGIECVVSGEDVTRWQHLFGFNEAEARRHIEDHRKDYVRTRVSDELWATIRLAKEAEGFDREAYEYSLSHQRCLPRVPRPQQNTSGTYILRLEGPLDTAERIKTAAGLVQVPAITPGVGDSGAPTSFCEIDGQAKVKLLDWISQHHVGFQPTIVRLAKAKKDLCAHSLAPTLSLDATLPQNRLIDNHNPLPAQDQYPVWYFFYGTLGDPRILTQQLGVHEPELIPAHIENGRLGTWGGKYKALFDTCTPAKAKVCGKAFLVRDREQEDALRFYETDKYEVVRCRIVTGDGVLLGLTFRFGGPQDHHCTERVLNCVTDALD</sequence>
<evidence type="ECO:0000313" key="6">
    <source>
        <dbReference type="Proteomes" id="UP000054266"/>
    </source>
</evidence>
<dbReference type="Gene3D" id="3.10.490.10">
    <property type="entry name" value="Gamma-glutamyl cyclotransferase-like"/>
    <property type="match status" value="1"/>
</dbReference>
<dbReference type="AlphaFoldDB" id="A0A0D2GAC2"/>
<dbReference type="Pfam" id="PF06094">
    <property type="entry name" value="GGACT"/>
    <property type="match status" value="1"/>
</dbReference>
<dbReference type="PANTHER" id="PTHR31544:SF4">
    <property type="entry name" value="GAMMA-GLUTAMYLCYCLOTRANSFERASE-RELATED"/>
    <property type="match status" value="1"/>
</dbReference>
<keyword evidence="2" id="KW-0808">Transferase</keyword>
<evidence type="ECO:0000256" key="2">
    <source>
        <dbReference type="ARBA" id="ARBA00022679"/>
    </source>
</evidence>
<accession>A0A0D2GAC2</accession>
<evidence type="ECO:0000259" key="4">
    <source>
        <dbReference type="Pfam" id="PF06094"/>
    </source>
</evidence>
<dbReference type="InterPro" id="IPR009288">
    <property type="entry name" value="AIG2-like_dom"/>
</dbReference>
<organism evidence="5 6">
    <name type="scientific">Phialophora macrospora</name>
    <dbReference type="NCBI Taxonomy" id="1851006"/>
    <lineage>
        <taxon>Eukaryota</taxon>
        <taxon>Fungi</taxon>
        <taxon>Dikarya</taxon>
        <taxon>Ascomycota</taxon>
        <taxon>Pezizomycotina</taxon>
        <taxon>Eurotiomycetes</taxon>
        <taxon>Chaetothyriomycetidae</taxon>
        <taxon>Chaetothyriales</taxon>
        <taxon>Herpotrichiellaceae</taxon>
        <taxon>Phialophora</taxon>
    </lineage>
</organism>
<dbReference type="HOGENOM" id="CLU_075111_1_0_1"/>
<dbReference type="GO" id="GO:0016740">
    <property type="term" value="F:transferase activity"/>
    <property type="evidence" value="ECO:0007669"/>
    <property type="project" value="UniProtKB-KW"/>
</dbReference>
<dbReference type="PANTHER" id="PTHR31544">
    <property type="entry name" value="AIG2-LIKE PROTEIN D"/>
    <property type="match status" value="1"/>
</dbReference>
<reference evidence="5 6" key="1">
    <citation type="submission" date="2015-01" db="EMBL/GenBank/DDBJ databases">
        <title>The Genome Sequence of Capronia semiimmersa CBS27337.</title>
        <authorList>
            <consortium name="The Broad Institute Genomics Platform"/>
            <person name="Cuomo C."/>
            <person name="de Hoog S."/>
            <person name="Gorbushina A."/>
            <person name="Stielow B."/>
            <person name="Teixiera M."/>
            <person name="Abouelleil A."/>
            <person name="Chapman S.B."/>
            <person name="Priest M."/>
            <person name="Young S.K."/>
            <person name="Wortman J."/>
            <person name="Nusbaum C."/>
            <person name="Birren B."/>
        </authorList>
    </citation>
    <scope>NUCLEOTIDE SEQUENCE [LARGE SCALE GENOMIC DNA]</scope>
    <source>
        <strain evidence="5 6">CBS 27337</strain>
    </source>
</reference>
<dbReference type="SUPFAM" id="SSF110857">
    <property type="entry name" value="Gamma-glutamyl cyclotransferase-like"/>
    <property type="match status" value="1"/>
</dbReference>
<comment type="similarity">
    <text evidence="1">Belongs to the gamma-glutamylcyclotransferase family.</text>
</comment>
<dbReference type="InterPro" id="IPR013024">
    <property type="entry name" value="GGCT-like"/>
</dbReference>
<name>A0A0D2GAC2_9EURO</name>
<dbReference type="EMBL" id="KN846958">
    <property type="protein sequence ID" value="KIW68924.1"/>
    <property type="molecule type" value="Genomic_DNA"/>
</dbReference>
<evidence type="ECO:0000313" key="5">
    <source>
        <dbReference type="EMBL" id="KIW68924.1"/>
    </source>
</evidence>
<dbReference type="InterPro" id="IPR036568">
    <property type="entry name" value="GGCT-like_sf"/>
</dbReference>
<evidence type="ECO:0000256" key="1">
    <source>
        <dbReference type="ARBA" id="ARBA00008861"/>
    </source>
</evidence>
<feature type="domain" description="Gamma-glutamylcyclotransferase AIG2-like" evidence="4">
    <location>
        <begin position="215"/>
        <end position="306"/>
    </location>
</feature>
<protein>
    <recommendedName>
        <fullName evidence="3">Putative gamma-glutamylcyclotransferase</fullName>
    </recommendedName>
</protein>
<proteinExistence type="inferred from homology"/>
<dbReference type="Proteomes" id="UP000054266">
    <property type="component" value="Unassembled WGS sequence"/>
</dbReference>